<evidence type="ECO:0000313" key="2">
    <source>
        <dbReference type="Proteomes" id="UP000290848"/>
    </source>
</evidence>
<accession>A0A4Q0M6J3</accession>
<sequence>MKLRIKGNSLRYRLTRSEVERFCDSGYFEEIIRFGNTELIYALKKTFADKLSVSFKDNKITVFMPTVMADEWGYTARVGFESNEGEVYLLVEKDFVCLDTVNEDQSDNYPNPLLSKE</sequence>
<dbReference type="EMBL" id="RXOC01000010">
    <property type="protein sequence ID" value="RXF68678.1"/>
    <property type="molecule type" value="Genomic_DNA"/>
</dbReference>
<dbReference type="AlphaFoldDB" id="A0A4Q0M6J3"/>
<gene>
    <name evidence="1" type="ORF">EKH83_15230</name>
</gene>
<dbReference type="Proteomes" id="UP000290848">
    <property type="component" value="Unassembled WGS sequence"/>
</dbReference>
<dbReference type="Pfam" id="PF22668">
    <property type="entry name" value="DUF7009"/>
    <property type="match status" value="1"/>
</dbReference>
<proteinExistence type="predicted"/>
<evidence type="ECO:0000313" key="1">
    <source>
        <dbReference type="EMBL" id="RXF68678.1"/>
    </source>
</evidence>
<organism evidence="1 2">
    <name type="scientific">Arcticibacter tournemirensis</name>
    <dbReference type="NCBI Taxonomy" id="699437"/>
    <lineage>
        <taxon>Bacteria</taxon>
        <taxon>Pseudomonadati</taxon>
        <taxon>Bacteroidota</taxon>
        <taxon>Sphingobacteriia</taxon>
        <taxon>Sphingobacteriales</taxon>
        <taxon>Sphingobacteriaceae</taxon>
        <taxon>Arcticibacter</taxon>
    </lineage>
</organism>
<protein>
    <submittedName>
        <fullName evidence="1">Uncharacterized protein</fullName>
    </submittedName>
</protein>
<comment type="caution">
    <text evidence="1">The sequence shown here is derived from an EMBL/GenBank/DDBJ whole genome shotgun (WGS) entry which is preliminary data.</text>
</comment>
<reference evidence="1 2" key="1">
    <citation type="submission" date="2018-12" db="EMBL/GenBank/DDBJ databases">
        <title>The Draft Genome Sequence of the Soil Bacterium Pedobacter tournemirensis R1.</title>
        <authorList>
            <person name="He J."/>
        </authorList>
    </citation>
    <scope>NUCLEOTIDE SEQUENCE [LARGE SCALE GENOMIC DNA]</scope>
    <source>
        <strain evidence="1 2">R1</strain>
    </source>
</reference>
<name>A0A4Q0M6J3_9SPHI</name>
<dbReference type="InterPro" id="IPR053825">
    <property type="entry name" value="DUF7009"/>
</dbReference>
<dbReference type="RefSeq" id="WP_128770310.1">
    <property type="nucleotide sequence ID" value="NZ_RXOC01000010.1"/>
</dbReference>